<dbReference type="STRING" id="282301.A0A267FD99"/>
<sequence length="708" mass="78208">PMSGAGYSFLLFEIVCVVLLTASLLHHYGNWRRQQLVVTGVTFLAWQFCFLIVFILPTDINCTFYEDCLMSNVSGLEANGTSAPACREPWNHIPRAFLVSFWRVIYWSCQFLTWIFLPIMQSYAKAGEFNVLGKVKASLVDNALYYSTYLLIFAICFIYVATRPDIHIDFAQLRVIGITASNTWGLVLIVLFLGYGLVELPRTVWSAGCPGESLKRAYFRLAKVNSELIEHQEELEDLAAEAVQLAECVPGPEHPLAANARTVAELAESSGYCGGRDAGLGRGKPTASSIAAARRRLNEDEDGGGLTAKRLVKLHCQLKKAIGLEQRSRCLLQEAYASAAFLEDIESNRGSRLHFFRRGEGDFDSESGGLLRRLLGPGVEFYWKCHARSWLLRGAACFLLAASGLMLWCECTFFIKWPVLTPLALLVQAGRGALSVQLICLLAIGYLCACTYFTVFRLKLFNYFRLVPNHQTDENSLIFSGMLFCRLTPPLCLNFLGLVHLDSHLASGLKAQTAYTQLMGHLDLVAIISNGVNLYFPIAILLLALASYFRLGSRLLHCLGVQQFISSDDELTSDLLEEGRLLLRRERARRSRDAPGGSSSTGGLLKSTDSGDEEDELFARKPPPARQLPRSSGAAGVAAAPVAKLSLSPPRSSRFERLLQADGEPVEFEADTQPLFPSARAAVQQQQLRQQPPPYKSGSGRGGFFDDV</sequence>
<evidence type="ECO:0000313" key="10">
    <source>
        <dbReference type="Proteomes" id="UP000215902"/>
    </source>
</evidence>
<feature type="region of interest" description="Disordered" evidence="7">
    <location>
        <begin position="587"/>
        <end position="634"/>
    </location>
</feature>
<feature type="transmembrane region" description="Helical" evidence="8">
    <location>
        <begin position="173"/>
        <end position="198"/>
    </location>
</feature>
<feature type="transmembrane region" description="Helical" evidence="8">
    <location>
        <begin position="37"/>
        <end position="56"/>
    </location>
</feature>
<keyword evidence="5 8" id="KW-0472">Membrane</keyword>
<feature type="compositionally biased region" description="Low complexity" evidence="7">
    <location>
        <begin position="596"/>
        <end position="608"/>
    </location>
</feature>
<dbReference type="Pfam" id="PF04791">
    <property type="entry name" value="LMBR1"/>
    <property type="match status" value="1"/>
</dbReference>
<dbReference type="InterPro" id="IPR006876">
    <property type="entry name" value="LMBR1-like_membr_prot"/>
</dbReference>
<dbReference type="InterPro" id="IPR051584">
    <property type="entry name" value="GPCR-associated_LMBR1"/>
</dbReference>
<evidence type="ECO:0000256" key="7">
    <source>
        <dbReference type="SAM" id="MobiDB-lite"/>
    </source>
</evidence>
<feature type="transmembrane region" description="Helical" evidence="8">
    <location>
        <begin position="6"/>
        <end position="25"/>
    </location>
</feature>
<evidence type="ECO:0000256" key="4">
    <source>
        <dbReference type="ARBA" id="ARBA00022989"/>
    </source>
</evidence>
<organism evidence="9 10">
    <name type="scientific">Macrostomum lignano</name>
    <dbReference type="NCBI Taxonomy" id="282301"/>
    <lineage>
        <taxon>Eukaryota</taxon>
        <taxon>Metazoa</taxon>
        <taxon>Spiralia</taxon>
        <taxon>Lophotrochozoa</taxon>
        <taxon>Platyhelminthes</taxon>
        <taxon>Rhabditophora</taxon>
        <taxon>Macrostomorpha</taxon>
        <taxon>Macrostomida</taxon>
        <taxon>Macrostomidae</taxon>
        <taxon>Macrostomum</taxon>
    </lineage>
</organism>
<dbReference type="OrthoDB" id="203099at2759"/>
<feature type="transmembrane region" description="Helical" evidence="8">
    <location>
        <begin position="435"/>
        <end position="456"/>
    </location>
</feature>
<keyword evidence="10" id="KW-1185">Reference proteome</keyword>
<protein>
    <recommendedName>
        <fullName evidence="11">LMBR1 domain-containing protein</fullName>
    </recommendedName>
</protein>
<evidence type="ECO:0000256" key="3">
    <source>
        <dbReference type="ARBA" id="ARBA00022692"/>
    </source>
</evidence>
<evidence type="ECO:0000313" key="9">
    <source>
        <dbReference type="EMBL" id="PAA71738.1"/>
    </source>
</evidence>
<dbReference type="GO" id="GO:0016020">
    <property type="term" value="C:membrane"/>
    <property type="evidence" value="ECO:0007669"/>
    <property type="project" value="UniProtKB-SubCell"/>
</dbReference>
<feature type="transmembrane region" description="Helical" evidence="8">
    <location>
        <begin position="477"/>
        <end position="501"/>
    </location>
</feature>
<name>A0A267FD99_9PLAT</name>
<dbReference type="PANTHER" id="PTHR21355:SF0">
    <property type="entry name" value="G-PROTEIN COUPLED RECEPTOR-ASSOCIATED PROTEIN LMBRD2"/>
    <property type="match status" value="1"/>
</dbReference>
<dbReference type="EMBL" id="NIVC01001143">
    <property type="protein sequence ID" value="PAA71738.1"/>
    <property type="molecule type" value="Genomic_DNA"/>
</dbReference>
<accession>A0A267FD99</accession>
<gene>
    <name evidence="9" type="ORF">BOX15_Mlig009142g1</name>
</gene>
<keyword evidence="6" id="KW-0175">Coiled coil</keyword>
<feature type="coiled-coil region" evidence="6">
    <location>
        <begin position="221"/>
        <end position="248"/>
    </location>
</feature>
<proteinExistence type="inferred from homology"/>
<feature type="transmembrane region" description="Helical" evidence="8">
    <location>
        <begin position="390"/>
        <end position="415"/>
    </location>
</feature>
<dbReference type="PANTHER" id="PTHR21355">
    <property type="entry name" value="G-PROTEIN COUPLED RECEPTOR-ASSOCIATED PROTEIN LMBRD2"/>
    <property type="match status" value="1"/>
</dbReference>
<feature type="region of interest" description="Disordered" evidence="7">
    <location>
        <begin position="680"/>
        <end position="708"/>
    </location>
</feature>
<feature type="transmembrane region" description="Helical" evidence="8">
    <location>
        <begin position="104"/>
        <end position="123"/>
    </location>
</feature>
<feature type="transmembrane region" description="Helical" evidence="8">
    <location>
        <begin position="143"/>
        <end position="161"/>
    </location>
</feature>
<keyword evidence="4 8" id="KW-1133">Transmembrane helix</keyword>
<dbReference type="AlphaFoldDB" id="A0A267FD99"/>
<dbReference type="Proteomes" id="UP000215902">
    <property type="component" value="Unassembled WGS sequence"/>
</dbReference>
<comment type="caution">
    <text evidence="9">The sequence shown here is derived from an EMBL/GenBank/DDBJ whole genome shotgun (WGS) entry which is preliminary data.</text>
</comment>
<evidence type="ECO:0000256" key="6">
    <source>
        <dbReference type="SAM" id="Coils"/>
    </source>
</evidence>
<keyword evidence="3 8" id="KW-0812">Transmembrane</keyword>
<evidence type="ECO:0000256" key="8">
    <source>
        <dbReference type="SAM" id="Phobius"/>
    </source>
</evidence>
<comment type="similarity">
    <text evidence="2">Belongs to the LIMR family.</text>
</comment>
<evidence type="ECO:0000256" key="2">
    <source>
        <dbReference type="ARBA" id="ARBA00010487"/>
    </source>
</evidence>
<evidence type="ECO:0008006" key="11">
    <source>
        <dbReference type="Google" id="ProtNLM"/>
    </source>
</evidence>
<feature type="non-terminal residue" evidence="9">
    <location>
        <position position="1"/>
    </location>
</feature>
<feature type="compositionally biased region" description="Gly residues" evidence="7">
    <location>
        <begin position="699"/>
        <end position="708"/>
    </location>
</feature>
<feature type="transmembrane region" description="Helical" evidence="8">
    <location>
        <begin position="521"/>
        <end position="546"/>
    </location>
</feature>
<evidence type="ECO:0000256" key="5">
    <source>
        <dbReference type="ARBA" id="ARBA00023136"/>
    </source>
</evidence>
<comment type="subcellular location">
    <subcellularLocation>
        <location evidence="1">Membrane</location>
        <topology evidence="1">Multi-pass membrane protein</topology>
    </subcellularLocation>
</comment>
<reference evidence="9 10" key="1">
    <citation type="submission" date="2017-06" db="EMBL/GenBank/DDBJ databases">
        <title>A platform for efficient transgenesis in Macrostomum lignano, a flatworm model organism for stem cell research.</title>
        <authorList>
            <person name="Berezikov E."/>
        </authorList>
    </citation>
    <scope>NUCLEOTIDE SEQUENCE [LARGE SCALE GENOMIC DNA]</scope>
    <source>
        <strain evidence="9">DV1</strain>
        <tissue evidence="9">Whole organism</tissue>
    </source>
</reference>
<evidence type="ECO:0000256" key="1">
    <source>
        <dbReference type="ARBA" id="ARBA00004141"/>
    </source>
</evidence>